<dbReference type="KEGG" id="cfu:CFU_0401"/>
<dbReference type="GO" id="GO:0019843">
    <property type="term" value="F:rRNA binding"/>
    <property type="evidence" value="ECO:0007669"/>
    <property type="project" value="UniProtKB-UniRule"/>
</dbReference>
<dbReference type="AlphaFoldDB" id="G0AEV3"/>
<keyword evidence="7" id="KW-0488">Methylation</keyword>
<feature type="modified residue" description="N5-methylglutamine" evidence="7">
    <location>
        <position position="206"/>
    </location>
</feature>
<evidence type="ECO:0000256" key="9">
    <source>
        <dbReference type="RuleBase" id="RU003906"/>
    </source>
</evidence>
<evidence type="ECO:0000256" key="7">
    <source>
        <dbReference type="HAMAP-Rule" id="MF_01325"/>
    </source>
</evidence>
<sequence>MTYHDKDGLANKNLPGYTDRLRCNCGGFRLAIALILVVQTSAPPNRRREWRKTMSLGLVGRKVGMMRIFTEDGDSIPVTVLDVSNNRVTQIKTPETDGYTAVQVAFGSRRASRVTKAAAGHYAKAGVEAGTILREFRIDSTKASELKAGEVIAASLFEVGQKVDVQGVSIGKGYAGTIKRHNFASGRASHGNSRSHNVPGSIGMAQDPGRVFPGKRMTGHMGDVTVTTQNLEIARVDAERQLLLVKGAVPGAKNGQVVVSPAIKIKAKKGA</sequence>
<reference evidence="11 12" key="1">
    <citation type="journal article" date="2004" name="Environ. Microbiol.">
        <title>Phylogeny-function analysis of (meta)genomic libraries: screening for expression of ribosomal RNA genes by large-insert library fluorescent in situ hybridization (LIL-FISH).</title>
        <authorList>
            <person name="Leveau J.H."/>
            <person name="Gerards S."/>
            <person name="de Boer W."/>
            <person name="van Veen J.A."/>
        </authorList>
    </citation>
    <scope>NUCLEOTIDE SEQUENCE [LARGE SCALE GENOMIC DNA]</scope>
    <source>
        <strain evidence="11 12">Ter331</strain>
    </source>
</reference>
<reference evidence="11 12" key="4">
    <citation type="journal article" date="2010" name="Environ. Microbiol.">
        <title>The bacterial genus Collimonas: mycophagy, weathering and other adaptive solutions to life in oligotrophic soil environments.</title>
        <authorList>
            <person name="Leveau J.H."/>
            <person name="Uroz S."/>
            <person name="de Boer W."/>
        </authorList>
    </citation>
    <scope>NUCLEOTIDE SEQUENCE [LARGE SCALE GENOMIC DNA]</scope>
    <source>
        <strain evidence="11 12">Ter331</strain>
    </source>
</reference>
<dbReference type="GO" id="GO:0006412">
    <property type="term" value="P:translation"/>
    <property type="evidence" value="ECO:0007669"/>
    <property type="project" value="UniProtKB-UniRule"/>
</dbReference>
<evidence type="ECO:0000256" key="2">
    <source>
        <dbReference type="ARBA" id="ARBA00022730"/>
    </source>
</evidence>
<evidence type="ECO:0000256" key="4">
    <source>
        <dbReference type="ARBA" id="ARBA00022980"/>
    </source>
</evidence>
<evidence type="ECO:0000256" key="8">
    <source>
        <dbReference type="RuleBase" id="RU003905"/>
    </source>
</evidence>
<dbReference type="InterPro" id="IPR019927">
    <property type="entry name" value="Ribosomal_uL3_bac/org-type"/>
</dbReference>
<evidence type="ECO:0000313" key="12">
    <source>
        <dbReference type="Proteomes" id="UP000008392"/>
    </source>
</evidence>
<keyword evidence="2 7" id="KW-0699">rRNA-binding</keyword>
<accession>G0AEV3</accession>
<dbReference type="FunFam" id="3.30.160.810:FF:000001">
    <property type="entry name" value="50S ribosomal protein L3"/>
    <property type="match status" value="1"/>
</dbReference>
<dbReference type="InterPro" id="IPR000597">
    <property type="entry name" value="Ribosomal_uL3"/>
</dbReference>
<proteinExistence type="inferred from homology"/>
<protein>
    <recommendedName>
        <fullName evidence="6 7">Large ribosomal subunit protein uL3</fullName>
    </recommendedName>
</protein>
<evidence type="ECO:0000313" key="11">
    <source>
        <dbReference type="EMBL" id="AEK60238.1"/>
    </source>
</evidence>
<dbReference type="GO" id="GO:0022625">
    <property type="term" value="C:cytosolic large ribosomal subunit"/>
    <property type="evidence" value="ECO:0007669"/>
    <property type="project" value="TreeGrafter"/>
</dbReference>
<dbReference type="Gene3D" id="3.30.160.810">
    <property type="match status" value="1"/>
</dbReference>
<dbReference type="EMBL" id="CP002745">
    <property type="protein sequence ID" value="AEK60238.1"/>
    <property type="molecule type" value="Genomic_DNA"/>
</dbReference>
<organism evidence="11 12">
    <name type="scientific">Collimonas fungivorans (strain Ter331)</name>
    <dbReference type="NCBI Taxonomy" id="1005048"/>
    <lineage>
        <taxon>Bacteria</taxon>
        <taxon>Pseudomonadati</taxon>
        <taxon>Pseudomonadota</taxon>
        <taxon>Betaproteobacteria</taxon>
        <taxon>Burkholderiales</taxon>
        <taxon>Oxalobacteraceae</taxon>
        <taxon>Collimonas</taxon>
    </lineage>
</organism>
<dbReference type="FunFam" id="2.40.30.10:FF:000004">
    <property type="entry name" value="50S ribosomal protein L3"/>
    <property type="match status" value="1"/>
</dbReference>
<dbReference type="HOGENOM" id="CLU_044142_4_1_4"/>
<reference evidence="12" key="6">
    <citation type="submission" date="2011-05" db="EMBL/GenBank/DDBJ databases">
        <title>Complete sequence of Collimonas fungivorans Ter331.</title>
        <authorList>
            <person name="Leveau J.H."/>
        </authorList>
    </citation>
    <scope>NUCLEOTIDE SEQUENCE [LARGE SCALE GENOMIC DNA]</scope>
    <source>
        <strain evidence="12">Ter331</strain>
    </source>
</reference>
<keyword evidence="4 7" id="KW-0689">Ribosomal protein</keyword>
<dbReference type="InterPro" id="IPR009000">
    <property type="entry name" value="Transl_B-barrel_sf"/>
</dbReference>
<comment type="similarity">
    <text evidence="1 7 8">Belongs to the universal ribosomal protein uL3 family.</text>
</comment>
<evidence type="ECO:0000256" key="1">
    <source>
        <dbReference type="ARBA" id="ARBA00006540"/>
    </source>
</evidence>
<dbReference type="PROSITE" id="PS00474">
    <property type="entry name" value="RIBOSOMAL_L3"/>
    <property type="match status" value="1"/>
</dbReference>
<dbReference type="PANTHER" id="PTHR11229">
    <property type="entry name" value="50S RIBOSOMAL PROTEIN L3"/>
    <property type="match status" value="1"/>
</dbReference>
<dbReference type="Gene3D" id="2.40.30.10">
    <property type="entry name" value="Translation factors"/>
    <property type="match status" value="1"/>
</dbReference>
<dbReference type="SUPFAM" id="SSF50447">
    <property type="entry name" value="Translation proteins"/>
    <property type="match status" value="1"/>
</dbReference>
<dbReference type="PANTHER" id="PTHR11229:SF16">
    <property type="entry name" value="LARGE RIBOSOMAL SUBUNIT PROTEIN UL3C"/>
    <property type="match status" value="1"/>
</dbReference>
<comment type="PTM">
    <text evidence="7">Methylated by PrmB.</text>
</comment>
<feature type="region of interest" description="Disordered" evidence="10">
    <location>
        <begin position="185"/>
        <end position="206"/>
    </location>
</feature>
<dbReference type="HAMAP" id="MF_01325_B">
    <property type="entry name" value="Ribosomal_uL3_B"/>
    <property type="match status" value="1"/>
</dbReference>
<keyword evidence="12" id="KW-1185">Reference proteome</keyword>
<dbReference type="Pfam" id="PF00297">
    <property type="entry name" value="Ribosomal_L3"/>
    <property type="match status" value="1"/>
</dbReference>
<dbReference type="GO" id="GO:0003735">
    <property type="term" value="F:structural constituent of ribosome"/>
    <property type="evidence" value="ECO:0007669"/>
    <property type="project" value="UniProtKB-UniRule"/>
</dbReference>
<evidence type="ECO:0000256" key="10">
    <source>
        <dbReference type="SAM" id="MobiDB-lite"/>
    </source>
</evidence>
<evidence type="ECO:0000256" key="5">
    <source>
        <dbReference type="ARBA" id="ARBA00023274"/>
    </source>
</evidence>
<gene>
    <name evidence="7 11" type="primary">rplC</name>
    <name evidence="11" type="ordered locus">CFU_0401</name>
</gene>
<dbReference type="Proteomes" id="UP000008392">
    <property type="component" value="Chromosome"/>
</dbReference>
<dbReference type="eggNOG" id="COG0087">
    <property type="taxonomic scope" value="Bacteria"/>
</dbReference>
<keyword evidence="5 7" id="KW-0687">Ribonucleoprotein</keyword>
<dbReference type="NCBIfam" id="TIGR03625">
    <property type="entry name" value="L3_bact"/>
    <property type="match status" value="1"/>
</dbReference>
<comment type="function">
    <text evidence="7 9">One of the primary rRNA binding proteins, it binds directly near the 3'-end of the 23S rRNA, where it nucleates assembly of the 50S subunit.</text>
</comment>
<evidence type="ECO:0000256" key="6">
    <source>
        <dbReference type="ARBA" id="ARBA00035243"/>
    </source>
</evidence>
<reference evidence="11 12" key="2">
    <citation type="journal article" date="2006" name="J. Microbiol. Methods">
        <title>Genomic flank-sequencing of plasposon insertion sites for rapid identification of functional genes.</title>
        <authorList>
            <person name="Leveau J.H."/>
            <person name="Gerards S."/>
            <person name="Fritsche K."/>
            <person name="Zondag G."/>
            <person name="van Veen J.A."/>
        </authorList>
    </citation>
    <scope>NUCLEOTIDE SEQUENCE [LARGE SCALE GENOMIC DNA]</scope>
    <source>
        <strain evidence="11 12">Ter331</strain>
    </source>
</reference>
<dbReference type="InterPro" id="IPR019926">
    <property type="entry name" value="Ribosomal_uL3_CS"/>
</dbReference>
<dbReference type="STRING" id="1005048.CFU_0401"/>
<name>G0AEV3_COLFT</name>
<keyword evidence="3 7" id="KW-0694">RNA-binding</keyword>
<comment type="subunit">
    <text evidence="7 9">Part of the 50S ribosomal subunit. Forms a cluster with proteins L14 and L19.</text>
</comment>
<evidence type="ECO:0000256" key="3">
    <source>
        <dbReference type="ARBA" id="ARBA00022884"/>
    </source>
</evidence>
<reference evidence="11 12" key="3">
    <citation type="journal article" date="2008" name="FEMS Microbiol. Ecol.">
        <title>Identification and characterization of genes underlying chitinolysis in Collimonas fungivorans Ter331.</title>
        <authorList>
            <person name="Fritsche K."/>
            <person name="de Boer W."/>
            <person name="Gerards S."/>
            <person name="van den Berg M."/>
            <person name="van Veen J.A."/>
            <person name="Leveau J.H."/>
        </authorList>
    </citation>
    <scope>NUCLEOTIDE SEQUENCE [LARGE SCALE GENOMIC DNA]</scope>
    <source>
        <strain evidence="11 12">Ter331</strain>
    </source>
</reference>
<reference evidence="11 12" key="5">
    <citation type="journal article" date="2011" name="ISME J.">
        <title>Dual transcriptional profiling of a bacterial/fungal confrontation: Collimonas fungivorans versus Aspergillus niger.</title>
        <authorList>
            <person name="Mela F."/>
            <person name="Fritsche K."/>
            <person name="de Boer W."/>
            <person name="van Veen J.A."/>
            <person name="de Graaff L.H."/>
            <person name="van den Berg M."/>
            <person name="Leveau J.H."/>
        </authorList>
    </citation>
    <scope>NUCLEOTIDE SEQUENCE [LARGE SCALE GENOMIC DNA]</scope>
    <source>
        <strain evidence="11 12">Ter331</strain>
    </source>
</reference>